<feature type="region of interest" description="Disordered" evidence="1">
    <location>
        <begin position="21"/>
        <end position="197"/>
    </location>
</feature>
<feature type="compositionally biased region" description="Pro residues" evidence="1">
    <location>
        <begin position="86"/>
        <end position="95"/>
    </location>
</feature>
<organism evidence="3 4">
    <name type="scientific">Colletotrichum zoysiae</name>
    <dbReference type="NCBI Taxonomy" id="1216348"/>
    <lineage>
        <taxon>Eukaryota</taxon>
        <taxon>Fungi</taxon>
        <taxon>Dikarya</taxon>
        <taxon>Ascomycota</taxon>
        <taxon>Pezizomycotina</taxon>
        <taxon>Sordariomycetes</taxon>
        <taxon>Hypocreomycetidae</taxon>
        <taxon>Glomerellales</taxon>
        <taxon>Glomerellaceae</taxon>
        <taxon>Colletotrichum</taxon>
        <taxon>Colletotrichum graminicola species complex</taxon>
    </lineage>
</organism>
<dbReference type="Proteomes" id="UP001232148">
    <property type="component" value="Unassembled WGS sequence"/>
</dbReference>
<evidence type="ECO:0000313" key="3">
    <source>
        <dbReference type="EMBL" id="KAK2035606.1"/>
    </source>
</evidence>
<feature type="compositionally biased region" description="Gly residues" evidence="1">
    <location>
        <begin position="71"/>
        <end position="85"/>
    </location>
</feature>
<sequence length="197" mass="18827">MKANVIAATLLAAISTGAFAQRDGGPGPADGKPPTGFPTGFPVGPGGPKPTGGFPGGPKPPGGSFPTGFPIGPGGPKPTGGFPIGPGGPKPPGGPGGPGEGLPGFPPQVPGAANPSGGLGHPPGFPVHTSGFLVHTRKTPSGPAAEAEATPVPPGFPVQNKHKGKHHGGHVPGAAKPTGSFGQRPVGGPKFKPPHPA</sequence>
<feature type="compositionally biased region" description="Basic residues" evidence="1">
    <location>
        <begin position="160"/>
        <end position="169"/>
    </location>
</feature>
<evidence type="ECO:0000313" key="4">
    <source>
        <dbReference type="Proteomes" id="UP001232148"/>
    </source>
</evidence>
<gene>
    <name evidence="3" type="ORF">LX32DRAFT_647630</name>
</gene>
<proteinExistence type="predicted"/>
<comment type="caution">
    <text evidence="3">The sequence shown here is derived from an EMBL/GenBank/DDBJ whole genome shotgun (WGS) entry which is preliminary data.</text>
</comment>
<keyword evidence="2" id="KW-0732">Signal</keyword>
<feature type="signal peptide" evidence="2">
    <location>
        <begin position="1"/>
        <end position="20"/>
    </location>
</feature>
<dbReference type="EMBL" id="MU842808">
    <property type="protein sequence ID" value="KAK2035606.1"/>
    <property type="molecule type" value="Genomic_DNA"/>
</dbReference>
<feature type="chain" id="PRO_5042039712" evidence="2">
    <location>
        <begin position="21"/>
        <end position="197"/>
    </location>
</feature>
<reference evidence="3" key="1">
    <citation type="submission" date="2021-06" db="EMBL/GenBank/DDBJ databases">
        <title>Comparative genomics, transcriptomics and evolutionary studies reveal genomic signatures of adaptation to plant cell wall in hemibiotrophic fungi.</title>
        <authorList>
            <consortium name="DOE Joint Genome Institute"/>
            <person name="Baroncelli R."/>
            <person name="Diaz J.F."/>
            <person name="Benocci T."/>
            <person name="Peng M."/>
            <person name="Battaglia E."/>
            <person name="Haridas S."/>
            <person name="Andreopoulos W."/>
            <person name="Labutti K."/>
            <person name="Pangilinan J."/>
            <person name="Floch G.L."/>
            <person name="Makela M.R."/>
            <person name="Henrissat B."/>
            <person name="Grigoriev I.V."/>
            <person name="Crouch J.A."/>
            <person name="De Vries R.P."/>
            <person name="Sukno S.A."/>
            <person name="Thon M.R."/>
        </authorList>
    </citation>
    <scope>NUCLEOTIDE SEQUENCE</scope>
    <source>
        <strain evidence="3">MAFF235873</strain>
    </source>
</reference>
<feature type="compositionally biased region" description="Low complexity" evidence="1">
    <location>
        <begin position="29"/>
        <end position="42"/>
    </location>
</feature>
<protein>
    <submittedName>
        <fullName evidence="3">Uncharacterized protein</fullName>
    </submittedName>
</protein>
<dbReference type="AlphaFoldDB" id="A0AAD9M5P2"/>
<name>A0AAD9M5P2_9PEZI</name>
<keyword evidence="4" id="KW-1185">Reference proteome</keyword>
<accession>A0AAD9M5P2</accession>
<feature type="compositionally biased region" description="Gly residues" evidence="1">
    <location>
        <begin position="43"/>
        <end position="56"/>
    </location>
</feature>
<evidence type="ECO:0000256" key="2">
    <source>
        <dbReference type="SAM" id="SignalP"/>
    </source>
</evidence>
<evidence type="ECO:0000256" key="1">
    <source>
        <dbReference type="SAM" id="MobiDB-lite"/>
    </source>
</evidence>